<dbReference type="AlphaFoldDB" id="A0A0F9KEZ3"/>
<gene>
    <name evidence="1" type="ORF">LCGC14_1412300</name>
</gene>
<accession>A0A0F9KEZ3</accession>
<name>A0A0F9KEZ3_9ZZZZ</name>
<evidence type="ECO:0000313" key="1">
    <source>
        <dbReference type="EMBL" id="KKM73261.1"/>
    </source>
</evidence>
<organism evidence="1">
    <name type="scientific">marine sediment metagenome</name>
    <dbReference type="NCBI Taxonomy" id="412755"/>
    <lineage>
        <taxon>unclassified sequences</taxon>
        <taxon>metagenomes</taxon>
        <taxon>ecological metagenomes</taxon>
    </lineage>
</organism>
<sequence length="72" mass="8375">MPGGNKSSHIQYLKGRMVDLDALRQEIKQMDRHSLIYRVLKEELTVLGYWKMRARGNPSKGYQAQQRTLARG</sequence>
<dbReference type="EMBL" id="LAZR01009328">
    <property type="protein sequence ID" value="KKM73261.1"/>
    <property type="molecule type" value="Genomic_DNA"/>
</dbReference>
<comment type="caution">
    <text evidence="1">The sequence shown here is derived from an EMBL/GenBank/DDBJ whole genome shotgun (WGS) entry which is preliminary data.</text>
</comment>
<proteinExistence type="predicted"/>
<reference evidence="1" key="1">
    <citation type="journal article" date="2015" name="Nature">
        <title>Complex archaea that bridge the gap between prokaryotes and eukaryotes.</title>
        <authorList>
            <person name="Spang A."/>
            <person name="Saw J.H."/>
            <person name="Jorgensen S.L."/>
            <person name="Zaremba-Niedzwiedzka K."/>
            <person name="Martijn J."/>
            <person name="Lind A.E."/>
            <person name="van Eijk R."/>
            <person name="Schleper C."/>
            <person name="Guy L."/>
            <person name="Ettema T.J."/>
        </authorList>
    </citation>
    <scope>NUCLEOTIDE SEQUENCE</scope>
</reference>
<protein>
    <submittedName>
        <fullName evidence="1">Uncharacterized protein</fullName>
    </submittedName>
</protein>